<feature type="transmembrane region" description="Helical" evidence="1">
    <location>
        <begin position="28"/>
        <end position="48"/>
    </location>
</feature>
<keyword evidence="1" id="KW-0472">Membrane</keyword>
<keyword evidence="1" id="KW-0812">Transmembrane</keyword>
<name>A0A0A9FQK3_ARUDO</name>
<protein>
    <submittedName>
        <fullName evidence="2">Uncharacterized protein</fullName>
    </submittedName>
</protein>
<accession>A0A0A9FQK3</accession>
<reference evidence="2" key="1">
    <citation type="submission" date="2014-09" db="EMBL/GenBank/DDBJ databases">
        <authorList>
            <person name="Magalhaes I.L.F."/>
            <person name="Oliveira U."/>
            <person name="Santos F.R."/>
            <person name="Vidigal T.H.D.A."/>
            <person name="Brescovit A.D."/>
            <person name="Santos A.J."/>
        </authorList>
    </citation>
    <scope>NUCLEOTIDE SEQUENCE</scope>
    <source>
        <tissue evidence="2">Shoot tissue taken approximately 20 cm above the soil surface</tissue>
    </source>
</reference>
<reference evidence="2" key="2">
    <citation type="journal article" date="2015" name="Data Brief">
        <title>Shoot transcriptome of the giant reed, Arundo donax.</title>
        <authorList>
            <person name="Barrero R.A."/>
            <person name="Guerrero F.D."/>
            <person name="Moolhuijzen P."/>
            <person name="Goolsby J.A."/>
            <person name="Tidwell J."/>
            <person name="Bellgard S.E."/>
            <person name="Bellgard M.I."/>
        </authorList>
    </citation>
    <scope>NUCLEOTIDE SEQUENCE</scope>
    <source>
        <tissue evidence="2">Shoot tissue taken approximately 20 cm above the soil surface</tissue>
    </source>
</reference>
<proteinExistence type="predicted"/>
<dbReference type="AlphaFoldDB" id="A0A0A9FQK3"/>
<evidence type="ECO:0000256" key="1">
    <source>
        <dbReference type="SAM" id="Phobius"/>
    </source>
</evidence>
<organism evidence="2">
    <name type="scientific">Arundo donax</name>
    <name type="common">Giant reed</name>
    <name type="synonym">Donax arundinaceus</name>
    <dbReference type="NCBI Taxonomy" id="35708"/>
    <lineage>
        <taxon>Eukaryota</taxon>
        <taxon>Viridiplantae</taxon>
        <taxon>Streptophyta</taxon>
        <taxon>Embryophyta</taxon>
        <taxon>Tracheophyta</taxon>
        <taxon>Spermatophyta</taxon>
        <taxon>Magnoliopsida</taxon>
        <taxon>Liliopsida</taxon>
        <taxon>Poales</taxon>
        <taxon>Poaceae</taxon>
        <taxon>PACMAD clade</taxon>
        <taxon>Arundinoideae</taxon>
        <taxon>Arundineae</taxon>
        <taxon>Arundo</taxon>
    </lineage>
</organism>
<dbReference type="EMBL" id="GBRH01183319">
    <property type="protein sequence ID" value="JAE14577.1"/>
    <property type="molecule type" value="Transcribed_RNA"/>
</dbReference>
<keyword evidence="1" id="KW-1133">Transmembrane helix</keyword>
<sequence length="68" mass="8068">MAVPLCRQLNYNYKKHCLPLSYTTLGAIGWYISSCYPLQCSLICVFYIRCCWAPYQYSFIICQRFYGQ</sequence>
<evidence type="ECO:0000313" key="2">
    <source>
        <dbReference type="EMBL" id="JAE14577.1"/>
    </source>
</evidence>